<feature type="region of interest" description="Disordered" evidence="1">
    <location>
        <begin position="445"/>
        <end position="473"/>
    </location>
</feature>
<feature type="compositionally biased region" description="Basic and acidic residues" evidence="1">
    <location>
        <begin position="176"/>
        <end position="189"/>
    </location>
</feature>
<gene>
    <name evidence="3" type="ORF">SeLEV6574_g00866</name>
</gene>
<evidence type="ECO:0000313" key="4">
    <source>
        <dbReference type="Proteomes" id="UP000320475"/>
    </source>
</evidence>
<dbReference type="InterPro" id="IPR003163">
    <property type="entry name" value="Tscrpt_reg_HTH_APSES-type"/>
</dbReference>
<evidence type="ECO:0000313" key="3">
    <source>
        <dbReference type="EMBL" id="TPX50486.1"/>
    </source>
</evidence>
<dbReference type="OrthoDB" id="5407653at2759"/>
<reference evidence="3 4" key="1">
    <citation type="journal article" date="2019" name="Sci. Rep.">
        <title>Comparative genomics of chytrid fungi reveal insights into the obligate biotrophic and pathogenic lifestyle of Synchytrium endobioticum.</title>
        <authorList>
            <person name="van de Vossenberg B.T.L.H."/>
            <person name="Warris S."/>
            <person name="Nguyen H.D.T."/>
            <person name="van Gent-Pelzer M.P.E."/>
            <person name="Joly D.L."/>
            <person name="van de Geest H.C."/>
            <person name="Bonants P.J.M."/>
            <person name="Smith D.S."/>
            <person name="Levesque C.A."/>
            <person name="van der Lee T.A.J."/>
        </authorList>
    </citation>
    <scope>NUCLEOTIDE SEQUENCE [LARGE SCALE GENOMIC DNA]</scope>
    <source>
        <strain evidence="3 4">LEV6574</strain>
    </source>
</reference>
<comment type="caution">
    <text evidence="3">The sequence shown here is derived from an EMBL/GenBank/DDBJ whole genome shotgun (WGS) entry which is preliminary data.</text>
</comment>
<dbReference type="VEuPathDB" id="FungiDB:SeMB42_g03064"/>
<name>A0A507DG25_9FUNG</name>
<dbReference type="GO" id="GO:0005634">
    <property type="term" value="C:nucleus"/>
    <property type="evidence" value="ECO:0007669"/>
    <property type="project" value="TreeGrafter"/>
</dbReference>
<feature type="compositionally biased region" description="Acidic residues" evidence="1">
    <location>
        <begin position="447"/>
        <end position="462"/>
    </location>
</feature>
<dbReference type="GO" id="GO:0043565">
    <property type="term" value="F:sequence-specific DNA binding"/>
    <property type="evidence" value="ECO:0007669"/>
    <property type="project" value="TreeGrafter"/>
</dbReference>
<dbReference type="EMBL" id="QEAM01000017">
    <property type="protein sequence ID" value="TPX50486.1"/>
    <property type="molecule type" value="Genomic_DNA"/>
</dbReference>
<dbReference type="PROSITE" id="PS51299">
    <property type="entry name" value="HTH_APSES"/>
    <property type="match status" value="1"/>
</dbReference>
<feature type="region of interest" description="Disordered" evidence="1">
    <location>
        <begin position="176"/>
        <end position="214"/>
    </location>
</feature>
<dbReference type="InterPro" id="IPR036887">
    <property type="entry name" value="HTH_APSES_sf"/>
</dbReference>
<dbReference type="AlphaFoldDB" id="A0A507DG25"/>
<proteinExistence type="predicted"/>
<dbReference type="InterPro" id="IPR029790">
    <property type="entry name" value="EFG1/Phd1/StuA"/>
</dbReference>
<dbReference type="PANTHER" id="PTHR47792:SF1">
    <property type="entry name" value="PROTEIN SOK2-RELATED"/>
    <property type="match status" value="1"/>
</dbReference>
<dbReference type="GO" id="GO:0045944">
    <property type="term" value="P:positive regulation of transcription by RNA polymerase II"/>
    <property type="evidence" value="ECO:0007669"/>
    <property type="project" value="TreeGrafter"/>
</dbReference>
<organism evidence="3 4">
    <name type="scientific">Synchytrium endobioticum</name>
    <dbReference type="NCBI Taxonomy" id="286115"/>
    <lineage>
        <taxon>Eukaryota</taxon>
        <taxon>Fungi</taxon>
        <taxon>Fungi incertae sedis</taxon>
        <taxon>Chytridiomycota</taxon>
        <taxon>Chytridiomycota incertae sedis</taxon>
        <taxon>Chytridiomycetes</taxon>
        <taxon>Synchytriales</taxon>
        <taxon>Synchytriaceae</taxon>
        <taxon>Synchytrium</taxon>
    </lineage>
</organism>
<dbReference type="GO" id="GO:0003700">
    <property type="term" value="F:DNA-binding transcription factor activity"/>
    <property type="evidence" value="ECO:0007669"/>
    <property type="project" value="TreeGrafter"/>
</dbReference>
<evidence type="ECO:0000256" key="1">
    <source>
        <dbReference type="SAM" id="MobiDB-lite"/>
    </source>
</evidence>
<evidence type="ECO:0000259" key="2">
    <source>
        <dbReference type="PROSITE" id="PS51299"/>
    </source>
</evidence>
<feature type="compositionally biased region" description="Basic residues" evidence="1">
    <location>
        <begin position="29"/>
        <end position="45"/>
    </location>
</feature>
<protein>
    <recommendedName>
        <fullName evidence="2">HTH APSES-type domain-containing protein</fullName>
    </recommendedName>
</protein>
<feature type="domain" description="HTH APSES-type" evidence="2">
    <location>
        <begin position="228"/>
        <end position="341"/>
    </location>
</feature>
<dbReference type="PANTHER" id="PTHR47792">
    <property type="entry name" value="PROTEIN SOK2-RELATED"/>
    <property type="match status" value="1"/>
</dbReference>
<feature type="region of interest" description="Disordered" evidence="1">
    <location>
        <begin position="386"/>
        <end position="413"/>
    </location>
</feature>
<feature type="region of interest" description="Disordered" evidence="1">
    <location>
        <begin position="1"/>
        <end position="57"/>
    </location>
</feature>
<feature type="compositionally biased region" description="Low complexity" evidence="1">
    <location>
        <begin position="386"/>
        <end position="407"/>
    </location>
</feature>
<dbReference type="Gene3D" id="3.10.260.10">
    <property type="entry name" value="Transcription regulator HTH, APSES-type DNA-binding domain"/>
    <property type="match status" value="1"/>
</dbReference>
<dbReference type="Proteomes" id="UP000320475">
    <property type="component" value="Unassembled WGS sequence"/>
</dbReference>
<accession>A0A507DG25</accession>
<sequence length="473" mass="51293">MQSKHPSTAAHDAHMPSTSSPPHPSAAHAHAHAHAPHHHHQHHAPVSRAPAYDNGAYGNGAHDELDIQSTWELYVDALAAVPQPPSLEYYCTHAPASTEQHPGYPRSPPCDHHGPPDLYYSAPPSIHIHIPTDALAQMHSQLAPLCFLCGGSHTPGQHSIDPALLSGDAVDAILHDLLPDPDPDAGHATDDEDDEPHTPATHVGTASDPHSLHDAQNAPDAVIREDMYLRLIAWESEGAHVYQIDTYNGTDRVTLSRRVDSDYVNATKLLNAAGLSRGRRDATLKQEANRDVKKCGPVNLKGVWIPLLQARDMADEYIEEGDTRRRVSVILSVSPQNHLHPDHRARSIAQTRNPVTPSIITIPPTAMPLQAHQLYNYALTTPPLIPSSSSSSLPSSISHSSRVSPLRGLPHASPSAHANGIGLVNTDADHAELMVTTYEESDKFLTFDDDDDDDNDDDDDDNLAIIVGHHSGR</sequence>
<dbReference type="SUPFAM" id="SSF54616">
    <property type="entry name" value="DNA-binding domain of Mlu1-box binding protein MBP1"/>
    <property type="match status" value="1"/>
</dbReference>